<reference evidence="3 4" key="1">
    <citation type="submission" date="2024-01" db="EMBL/GenBank/DDBJ databases">
        <title>The genome of the rayed Mediterranean limpet Patella caerulea (Linnaeus, 1758).</title>
        <authorList>
            <person name="Anh-Thu Weber A."/>
            <person name="Halstead-Nussloch G."/>
        </authorList>
    </citation>
    <scope>NUCLEOTIDE SEQUENCE [LARGE SCALE GENOMIC DNA]</scope>
    <source>
        <strain evidence="3">AATW-2023a</strain>
        <tissue evidence="3">Whole specimen</tissue>
    </source>
</reference>
<organism evidence="3 4">
    <name type="scientific">Patella caerulea</name>
    <name type="common">Rayed Mediterranean limpet</name>
    <dbReference type="NCBI Taxonomy" id="87958"/>
    <lineage>
        <taxon>Eukaryota</taxon>
        <taxon>Metazoa</taxon>
        <taxon>Spiralia</taxon>
        <taxon>Lophotrochozoa</taxon>
        <taxon>Mollusca</taxon>
        <taxon>Gastropoda</taxon>
        <taxon>Patellogastropoda</taxon>
        <taxon>Patelloidea</taxon>
        <taxon>Patellidae</taxon>
        <taxon>Patella</taxon>
    </lineage>
</organism>
<evidence type="ECO:0008006" key="5">
    <source>
        <dbReference type="Google" id="ProtNLM"/>
    </source>
</evidence>
<evidence type="ECO:0000313" key="3">
    <source>
        <dbReference type="EMBL" id="KAK6186343.1"/>
    </source>
</evidence>
<feature type="domain" description="Apple" evidence="1">
    <location>
        <begin position="117"/>
        <end position="172"/>
    </location>
</feature>
<dbReference type="Gene3D" id="3.50.4.10">
    <property type="entry name" value="Hepatocyte Growth Factor"/>
    <property type="match status" value="1"/>
</dbReference>
<evidence type="ECO:0000259" key="2">
    <source>
        <dbReference type="Pfam" id="PF12248"/>
    </source>
</evidence>
<dbReference type="InterPro" id="IPR003609">
    <property type="entry name" value="Pan_app"/>
</dbReference>
<sequence>MADVRSNDSWAFMIGSFANTESEIRQSPLHKTRYGEHKEVLLHCDQFRPFWIRWKGGLLELGKGSEIGTNRISFHTITPVGFNYGFLLTGWGSTGCWDIETPLDIVLTSGWKKVPGNRKLYGQTVKGYHAESVPECADRCATTTEVLPCGCVVYSYNKLTKQCLVVDESETSTIVTATGWTTWQLM</sequence>
<keyword evidence="4" id="KW-1185">Reference proteome</keyword>
<dbReference type="EMBL" id="JAZGQO010000006">
    <property type="protein sequence ID" value="KAK6186343.1"/>
    <property type="molecule type" value="Genomic_DNA"/>
</dbReference>
<evidence type="ECO:0000259" key="1">
    <source>
        <dbReference type="Pfam" id="PF00024"/>
    </source>
</evidence>
<gene>
    <name evidence="3" type="ORF">SNE40_008395</name>
</gene>
<evidence type="ECO:0000313" key="4">
    <source>
        <dbReference type="Proteomes" id="UP001347796"/>
    </source>
</evidence>
<comment type="caution">
    <text evidence="3">The sequence shown here is derived from an EMBL/GenBank/DDBJ whole genome shotgun (WGS) entry which is preliminary data.</text>
</comment>
<dbReference type="Pfam" id="PF12248">
    <property type="entry name" value="Methyltransf_FA"/>
    <property type="match status" value="1"/>
</dbReference>
<dbReference type="Pfam" id="PF00024">
    <property type="entry name" value="PAN_1"/>
    <property type="match status" value="1"/>
</dbReference>
<proteinExistence type="predicted"/>
<accession>A0AAN8PWI9</accession>
<protein>
    <recommendedName>
        <fullName evidence="5">Farnesoic acid O-methyl transferase domain-containing protein</fullName>
    </recommendedName>
</protein>
<dbReference type="InterPro" id="IPR022041">
    <property type="entry name" value="Methyltransf_FA"/>
</dbReference>
<name>A0AAN8PWI9_PATCE</name>
<dbReference type="Proteomes" id="UP001347796">
    <property type="component" value="Unassembled WGS sequence"/>
</dbReference>
<feature type="domain" description="Farnesoic acid O-methyl transferase" evidence="2">
    <location>
        <begin position="11"/>
        <end position="102"/>
    </location>
</feature>
<dbReference type="AlphaFoldDB" id="A0AAN8PWI9"/>